<dbReference type="GO" id="GO:0016616">
    <property type="term" value="F:oxidoreductase activity, acting on the CH-OH group of donors, NAD or NADP as acceptor"/>
    <property type="evidence" value="ECO:0007669"/>
    <property type="project" value="TreeGrafter"/>
</dbReference>
<evidence type="ECO:0000313" key="7">
    <source>
        <dbReference type="Proteomes" id="UP000789595"/>
    </source>
</evidence>
<dbReference type="InterPro" id="IPR002347">
    <property type="entry name" value="SDR_fam"/>
</dbReference>
<keyword evidence="2" id="KW-0560">Oxidoreductase</keyword>
<dbReference type="EMBL" id="HBIW01021028">
    <property type="protein sequence ID" value="CAE0702687.1"/>
    <property type="molecule type" value="Transcribed_RNA"/>
</dbReference>
<protein>
    <recommendedName>
        <fullName evidence="4">Ketoreductase domain-containing protein</fullName>
    </recommendedName>
</protein>
<evidence type="ECO:0000313" key="5">
    <source>
        <dbReference type="EMBL" id="CAE0702687.1"/>
    </source>
</evidence>
<reference evidence="5" key="1">
    <citation type="submission" date="2021-01" db="EMBL/GenBank/DDBJ databases">
        <authorList>
            <person name="Corre E."/>
            <person name="Pelletier E."/>
            <person name="Niang G."/>
            <person name="Scheremetjew M."/>
            <person name="Finn R."/>
            <person name="Kale V."/>
            <person name="Holt S."/>
            <person name="Cochrane G."/>
            <person name="Meng A."/>
            <person name="Brown T."/>
            <person name="Cohen L."/>
        </authorList>
    </citation>
    <scope>NUCLEOTIDE SEQUENCE</scope>
    <source>
        <strain evidence="5">CCMP1756</strain>
    </source>
</reference>
<dbReference type="Proteomes" id="UP000789595">
    <property type="component" value="Unassembled WGS sequence"/>
</dbReference>
<dbReference type="OrthoDB" id="1393670at2759"/>
<dbReference type="Pfam" id="PF13561">
    <property type="entry name" value="adh_short_C2"/>
    <property type="match status" value="1"/>
</dbReference>
<dbReference type="GO" id="GO:0006633">
    <property type="term" value="P:fatty acid biosynthetic process"/>
    <property type="evidence" value="ECO:0007669"/>
    <property type="project" value="TreeGrafter"/>
</dbReference>
<keyword evidence="7" id="KW-1185">Reference proteome</keyword>
<evidence type="ECO:0000313" key="6">
    <source>
        <dbReference type="EMBL" id="CAH0375986.1"/>
    </source>
</evidence>
<dbReference type="GO" id="GO:0048038">
    <property type="term" value="F:quinone binding"/>
    <property type="evidence" value="ECO:0007669"/>
    <property type="project" value="TreeGrafter"/>
</dbReference>
<dbReference type="EMBL" id="CAKKNE010000005">
    <property type="protein sequence ID" value="CAH0375986.1"/>
    <property type="molecule type" value="Genomic_DNA"/>
</dbReference>
<keyword evidence="3" id="KW-0732">Signal</keyword>
<dbReference type="InterPro" id="IPR036291">
    <property type="entry name" value="NAD(P)-bd_dom_sf"/>
</dbReference>
<dbReference type="CDD" id="cd05233">
    <property type="entry name" value="SDR_c"/>
    <property type="match status" value="1"/>
</dbReference>
<sequence length="291" mass="30355">MMRSVILLIASALAAPKQHSNAAARIRRAARNRAAADVGIDLLPLQGKLAIVTGGGRGIGAAVARALAQRGCRVLITYRSNVDAAADTMLSLPGDGHDARQCDVTDADAVAQLFEDLGESVDIVINNAAIYEESHFLDSTFDDWQRVWRDTIDANLVGPANVIFHAGRSMARRGGGVIVCVSSRGAFRGEPTAPAYGASKAGLNQLSQSAAKALAPSNVVVGVVAPGFVDTAMAAEVLNGERGDAIRGDSPFNRVASADEVAEAVLYFTHTNAKWSSGAIIDVNGASYLRS</sequence>
<comment type="similarity">
    <text evidence="1">Belongs to the short-chain dehydrogenases/reductases (SDR) family.</text>
</comment>
<organism evidence="5">
    <name type="scientific">Pelagomonas calceolata</name>
    <dbReference type="NCBI Taxonomy" id="35677"/>
    <lineage>
        <taxon>Eukaryota</taxon>
        <taxon>Sar</taxon>
        <taxon>Stramenopiles</taxon>
        <taxon>Ochrophyta</taxon>
        <taxon>Pelagophyceae</taxon>
        <taxon>Pelagomonadales</taxon>
        <taxon>Pelagomonadaceae</taxon>
        <taxon>Pelagomonas</taxon>
    </lineage>
</organism>
<dbReference type="PANTHER" id="PTHR42760:SF133">
    <property type="entry name" value="3-OXOACYL-[ACYL-CARRIER-PROTEIN] REDUCTASE"/>
    <property type="match status" value="1"/>
</dbReference>
<feature type="signal peptide" evidence="3">
    <location>
        <begin position="1"/>
        <end position="22"/>
    </location>
</feature>
<dbReference type="SMART" id="SM00822">
    <property type="entry name" value="PKS_KR"/>
    <property type="match status" value="1"/>
</dbReference>
<evidence type="ECO:0000259" key="4">
    <source>
        <dbReference type="SMART" id="SM00822"/>
    </source>
</evidence>
<feature type="chain" id="PRO_5036212409" description="Ketoreductase domain-containing protein" evidence="3">
    <location>
        <begin position="23"/>
        <end position="291"/>
    </location>
</feature>
<dbReference type="SUPFAM" id="SSF51735">
    <property type="entry name" value="NAD(P)-binding Rossmann-fold domains"/>
    <property type="match status" value="1"/>
</dbReference>
<dbReference type="PRINTS" id="PR00080">
    <property type="entry name" value="SDRFAMILY"/>
</dbReference>
<reference evidence="6" key="2">
    <citation type="submission" date="2021-11" db="EMBL/GenBank/DDBJ databases">
        <authorList>
            <consortium name="Genoscope - CEA"/>
            <person name="William W."/>
        </authorList>
    </citation>
    <scope>NUCLEOTIDE SEQUENCE</scope>
</reference>
<dbReference type="InterPro" id="IPR057326">
    <property type="entry name" value="KR_dom"/>
</dbReference>
<dbReference type="Gene3D" id="3.40.50.720">
    <property type="entry name" value="NAD(P)-binding Rossmann-like Domain"/>
    <property type="match status" value="1"/>
</dbReference>
<dbReference type="AlphaFoldDB" id="A0A7S4EC30"/>
<feature type="domain" description="Ketoreductase" evidence="4">
    <location>
        <begin position="48"/>
        <end position="249"/>
    </location>
</feature>
<accession>A0A7S4EC30</accession>
<evidence type="ECO:0000256" key="1">
    <source>
        <dbReference type="ARBA" id="ARBA00006484"/>
    </source>
</evidence>
<dbReference type="PANTHER" id="PTHR42760">
    <property type="entry name" value="SHORT-CHAIN DEHYDROGENASES/REDUCTASES FAMILY MEMBER"/>
    <property type="match status" value="1"/>
</dbReference>
<name>A0A7S4EC30_9STRA</name>
<dbReference type="InterPro" id="IPR020904">
    <property type="entry name" value="Sc_DH/Rdtase_CS"/>
</dbReference>
<dbReference type="FunFam" id="3.40.50.720:FF:000084">
    <property type="entry name" value="Short-chain dehydrogenase reductase"/>
    <property type="match status" value="1"/>
</dbReference>
<dbReference type="PRINTS" id="PR00081">
    <property type="entry name" value="GDHRDH"/>
</dbReference>
<evidence type="ECO:0000256" key="3">
    <source>
        <dbReference type="SAM" id="SignalP"/>
    </source>
</evidence>
<dbReference type="PROSITE" id="PS00061">
    <property type="entry name" value="ADH_SHORT"/>
    <property type="match status" value="1"/>
</dbReference>
<proteinExistence type="inferred from homology"/>
<evidence type="ECO:0000256" key="2">
    <source>
        <dbReference type="ARBA" id="ARBA00023002"/>
    </source>
</evidence>
<gene>
    <name evidence="5" type="ORF">PCAL00307_LOCUS18132</name>
    <name evidence="6" type="ORF">PECAL_5P05390</name>
</gene>